<accession>A0ABD5NGI1</accession>
<evidence type="ECO:0000313" key="1">
    <source>
        <dbReference type="EMBL" id="MFC3478274.1"/>
    </source>
</evidence>
<keyword evidence="2" id="KW-1185">Reference proteome</keyword>
<dbReference type="EMBL" id="JBHRWN010000002">
    <property type="protein sequence ID" value="MFC3478274.1"/>
    <property type="molecule type" value="Genomic_DNA"/>
</dbReference>
<gene>
    <name evidence="1" type="ORF">ACFOKC_11140</name>
</gene>
<reference evidence="1 2" key="1">
    <citation type="journal article" date="2019" name="Int. J. Syst. Evol. Microbiol.">
        <title>The Global Catalogue of Microorganisms (GCM) 10K type strain sequencing project: providing services to taxonomists for standard genome sequencing and annotation.</title>
        <authorList>
            <consortium name="The Broad Institute Genomics Platform"/>
            <consortium name="The Broad Institute Genome Sequencing Center for Infectious Disease"/>
            <person name="Wu L."/>
            <person name="Ma J."/>
        </authorList>
    </citation>
    <scope>NUCLEOTIDE SEQUENCE [LARGE SCALE GENOMIC DNA]</scope>
    <source>
        <strain evidence="1 2">CGMCC 1.12562</strain>
    </source>
</reference>
<name>A0ABD5NGI1_9EURY</name>
<comment type="caution">
    <text evidence="1">The sequence shown here is derived from an EMBL/GenBank/DDBJ whole genome shotgun (WGS) entry which is preliminary data.</text>
</comment>
<dbReference type="Proteomes" id="UP001595660">
    <property type="component" value="Unassembled WGS sequence"/>
</dbReference>
<evidence type="ECO:0000313" key="2">
    <source>
        <dbReference type="Proteomes" id="UP001595660"/>
    </source>
</evidence>
<dbReference type="GeneID" id="69118719"/>
<organism evidence="1 2">
    <name type="scientific">Halobacterium litoreum</name>
    <dbReference type="NCBI Taxonomy" id="2039234"/>
    <lineage>
        <taxon>Archaea</taxon>
        <taxon>Methanobacteriati</taxon>
        <taxon>Methanobacteriota</taxon>
        <taxon>Stenosarchaea group</taxon>
        <taxon>Halobacteria</taxon>
        <taxon>Halobacteriales</taxon>
        <taxon>Halobacteriaceae</taxon>
        <taxon>Halobacterium</taxon>
    </lineage>
</organism>
<dbReference type="AlphaFoldDB" id="A0ABD5NGI1"/>
<dbReference type="RefSeq" id="WP_232570613.1">
    <property type="nucleotide sequence ID" value="NZ_CP089466.1"/>
</dbReference>
<sequence length="125" mass="14512">MNAPREQDWAERWDRLYDALAAEPRREVLRSLTNVPEERRLPLPDAATSPNQSIDTETLRIDLRHHHLPKLADVGYVRWESEPFCVQRGPRFEEPAFVVNTLLDAVDEIPPGLVDNCRILQEMTE</sequence>
<evidence type="ECO:0008006" key="3">
    <source>
        <dbReference type="Google" id="ProtNLM"/>
    </source>
</evidence>
<proteinExistence type="predicted"/>
<protein>
    <recommendedName>
        <fullName evidence="3">ArsR family transcriptional regulator</fullName>
    </recommendedName>
</protein>